<dbReference type="InterPro" id="IPR016181">
    <property type="entry name" value="Acyl_CoA_acyltransferase"/>
</dbReference>
<accession>A0A3E0IRW8</accession>
<evidence type="ECO:0000259" key="1">
    <source>
        <dbReference type="PROSITE" id="PS51186"/>
    </source>
</evidence>
<gene>
    <name evidence="2" type="ORF">DOS83_02530</name>
</gene>
<comment type="caution">
    <text evidence="2">The sequence shown here is derived from an EMBL/GenBank/DDBJ whole genome shotgun (WGS) entry which is preliminary data.</text>
</comment>
<dbReference type="Pfam" id="PF00583">
    <property type="entry name" value="Acetyltransf_1"/>
    <property type="match status" value="1"/>
</dbReference>
<dbReference type="InterPro" id="IPR000182">
    <property type="entry name" value="GNAT_dom"/>
</dbReference>
<evidence type="ECO:0000313" key="2">
    <source>
        <dbReference type="EMBL" id="REH99333.1"/>
    </source>
</evidence>
<protein>
    <submittedName>
        <fullName evidence="2">GNAT family N-acetyltransferase</fullName>
    </submittedName>
</protein>
<dbReference type="CDD" id="cd04301">
    <property type="entry name" value="NAT_SF"/>
    <property type="match status" value="1"/>
</dbReference>
<dbReference type="Gene3D" id="3.40.630.30">
    <property type="match status" value="1"/>
</dbReference>
<dbReference type="EMBL" id="QKXQ01000107">
    <property type="protein sequence ID" value="REH99333.1"/>
    <property type="molecule type" value="Genomic_DNA"/>
</dbReference>
<dbReference type="OrthoDB" id="1706389at2"/>
<feature type="domain" description="N-acetyltransferase" evidence="1">
    <location>
        <begin position="2"/>
        <end position="150"/>
    </location>
</feature>
<dbReference type="AlphaFoldDB" id="A0A3E0IRW8"/>
<sequence>MITLQSSDRHIIHEIAQKHAALLHDDPTTAVKSSRLTVKLYEEMIIHRLKYATDLIQVKLDENHQMIAYIWAHFDSPMQQVIIESLYVHPKHRQKGIAYQLKRKIESWAQSLCAKQIMSTVRVDNEEMRQLNQKLGYTAQKVIMTKIIED</sequence>
<proteinExistence type="predicted"/>
<organism evidence="2 3">
    <name type="scientific">Staphylococcus felis</name>
    <dbReference type="NCBI Taxonomy" id="46127"/>
    <lineage>
        <taxon>Bacteria</taxon>
        <taxon>Bacillati</taxon>
        <taxon>Bacillota</taxon>
        <taxon>Bacilli</taxon>
        <taxon>Bacillales</taxon>
        <taxon>Staphylococcaceae</taxon>
        <taxon>Staphylococcus</taxon>
    </lineage>
</organism>
<dbReference type="PANTHER" id="PTHR43072:SF58">
    <property type="entry name" value="N-ACETYLTRANSFERASE DOMAIN-CONTAINING PROTEIN"/>
    <property type="match status" value="1"/>
</dbReference>
<dbReference type="SUPFAM" id="SSF55729">
    <property type="entry name" value="Acyl-CoA N-acyltransferases (Nat)"/>
    <property type="match status" value="1"/>
</dbReference>
<dbReference type="GO" id="GO:0016747">
    <property type="term" value="F:acyltransferase activity, transferring groups other than amino-acyl groups"/>
    <property type="evidence" value="ECO:0007669"/>
    <property type="project" value="InterPro"/>
</dbReference>
<dbReference type="PROSITE" id="PS51186">
    <property type="entry name" value="GNAT"/>
    <property type="match status" value="1"/>
</dbReference>
<name>A0A3E0IRW8_9STAP</name>
<dbReference type="Proteomes" id="UP000256562">
    <property type="component" value="Unassembled WGS sequence"/>
</dbReference>
<reference evidence="2 3" key="1">
    <citation type="journal article" date="2018" name="Vet. Microbiol.">
        <title>Characterisation of Staphylococcus felis isolated from cats using whole genome sequencing.</title>
        <authorList>
            <person name="Worthing K."/>
            <person name="Pang S."/>
            <person name="Trott D.J."/>
            <person name="Abraham S."/>
            <person name="Coombs G.W."/>
            <person name="Jordan D."/>
            <person name="McIntyre L."/>
            <person name="Davies M.R."/>
            <person name="Norris J."/>
        </authorList>
    </citation>
    <scope>NUCLEOTIDE SEQUENCE [LARGE SCALE GENOMIC DNA]</scope>
    <source>
        <strain evidence="2 3">F9</strain>
    </source>
</reference>
<dbReference type="RefSeq" id="WP_116093769.1">
    <property type="nucleotide sequence ID" value="NZ_QKXQ01000107.1"/>
</dbReference>
<dbReference type="PANTHER" id="PTHR43072">
    <property type="entry name" value="N-ACETYLTRANSFERASE"/>
    <property type="match status" value="1"/>
</dbReference>
<evidence type="ECO:0000313" key="3">
    <source>
        <dbReference type="Proteomes" id="UP000256562"/>
    </source>
</evidence>
<keyword evidence="2" id="KW-0808">Transferase</keyword>